<dbReference type="InterPro" id="IPR005467">
    <property type="entry name" value="His_kinase_dom"/>
</dbReference>
<dbReference type="InterPro" id="IPR000595">
    <property type="entry name" value="cNMP-bd_dom"/>
</dbReference>
<comment type="caution">
    <text evidence="6">The sequence shown here is derived from an EMBL/GenBank/DDBJ whole genome shotgun (WGS) entry which is preliminary data.</text>
</comment>
<dbReference type="PANTHER" id="PTHR43065:SF48">
    <property type="entry name" value="HISTIDINE KINASE"/>
    <property type="match status" value="1"/>
</dbReference>
<dbReference type="InterPro" id="IPR018490">
    <property type="entry name" value="cNMP-bd_dom_sf"/>
</dbReference>
<dbReference type="Proteomes" id="UP000248790">
    <property type="component" value="Unassembled WGS sequence"/>
</dbReference>
<dbReference type="InterPro" id="IPR003594">
    <property type="entry name" value="HATPase_dom"/>
</dbReference>
<dbReference type="PRINTS" id="PR00344">
    <property type="entry name" value="BCTRLSENSOR"/>
</dbReference>
<dbReference type="RefSeq" id="WP_111628406.1">
    <property type="nucleotide sequence ID" value="NZ_QLMC01000003.1"/>
</dbReference>
<dbReference type="Pfam" id="PF00027">
    <property type="entry name" value="cNMP_binding"/>
    <property type="match status" value="1"/>
</dbReference>
<accession>A0A327X381</accession>
<dbReference type="GO" id="GO:0000155">
    <property type="term" value="F:phosphorelay sensor kinase activity"/>
    <property type="evidence" value="ECO:0007669"/>
    <property type="project" value="InterPro"/>
</dbReference>
<evidence type="ECO:0000256" key="3">
    <source>
        <dbReference type="ARBA" id="ARBA00022553"/>
    </source>
</evidence>
<gene>
    <name evidence="6" type="ORF">LX87_02318</name>
</gene>
<evidence type="ECO:0000256" key="1">
    <source>
        <dbReference type="ARBA" id="ARBA00000085"/>
    </source>
</evidence>
<organism evidence="6 7">
    <name type="scientific">Larkinella arboricola</name>
    <dbReference type="NCBI Taxonomy" id="643671"/>
    <lineage>
        <taxon>Bacteria</taxon>
        <taxon>Pseudomonadati</taxon>
        <taxon>Bacteroidota</taxon>
        <taxon>Cytophagia</taxon>
        <taxon>Cytophagales</taxon>
        <taxon>Spirosomataceae</taxon>
        <taxon>Larkinella</taxon>
    </lineage>
</organism>
<name>A0A327X381_LARAB</name>
<dbReference type="SUPFAM" id="SSF47384">
    <property type="entry name" value="Homodimeric domain of signal transducing histidine kinase"/>
    <property type="match status" value="1"/>
</dbReference>
<dbReference type="AlphaFoldDB" id="A0A327X381"/>
<keyword evidence="3" id="KW-0597">Phosphoprotein</keyword>
<dbReference type="InterPro" id="IPR003661">
    <property type="entry name" value="HisK_dim/P_dom"/>
</dbReference>
<dbReference type="Gene3D" id="3.30.565.10">
    <property type="entry name" value="Histidine kinase-like ATPase, C-terminal domain"/>
    <property type="match status" value="1"/>
</dbReference>
<dbReference type="SMART" id="SM00100">
    <property type="entry name" value="cNMP"/>
    <property type="match status" value="1"/>
</dbReference>
<dbReference type="SMART" id="SM00387">
    <property type="entry name" value="HATPase_c"/>
    <property type="match status" value="1"/>
</dbReference>
<protein>
    <recommendedName>
        <fullName evidence="2">histidine kinase</fullName>
        <ecNumber evidence="2">2.7.13.3</ecNumber>
    </recommendedName>
</protein>
<dbReference type="Gene3D" id="2.60.120.10">
    <property type="entry name" value="Jelly Rolls"/>
    <property type="match status" value="1"/>
</dbReference>
<evidence type="ECO:0000313" key="7">
    <source>
        <dbReference type="Proteomes" id="UP000248790"/>
    </source>
</evidence>
<evidence type="ECO:0000259" key="4">
    <source>
        <dbReference type="PROSITE" id="PS50042"/>
    </source>
</evidence>
<feature type="domain" description="Cyclic nucleotide-binding" evidence="4">
    <location>
        <begin position="12"/>
        <end position="131"/>
    </location>
</feature>
<dbReference type="PROSITE" id="PS50042">
    <property type="entry name" value="CNMP_BINDING_3"/>
    <property type="match status" value="1"/>
</dbReference>
<dbReference type="InterPro" id="IPR004358">
    <property type="entry name" value="Sig_transdc_His_kin-like_C"/>
</dbReference>
<dbReference type="Pfam" id="PF02518">
    <property type="entry name" value="HATPase_c"/>
    <property type="match status" value="1"/>
</dbReference>
<evidence type="ECO:0000256" key="2">
    <source>
        <dbReference type="ARBA" id="ARBA00012438"/>
    </source>
</evidence>
<dbReference type="OrthoDB" id="9806995at2"/>
<keyword evidence="7" id="KW-1185">Reference proteome</keyword>
<sequence>MDCLTSLKNNPNFQTVPEEQLRWLVDRSDCHEHPAGAILYKPGDPTDHFLVVLAGRIRFYLIQQGQQQEIRIAEEGALEGVLPFSRMVESLACWQTTEPTTLLRLHRDHFREMIQTQFELTQILVHEMTSRVRETTRTLQQNDKMMALGRMSAGLAHELNNPVSAVIRSSHTLKTHLQNTPQRFKDIMALQITDEMVDRVSNLLFRKVADQTAGQRLTLMERSNREDELLDWFDDNGVSDGEDLTESLIDFDITTDDLDTLLGDVTPDNRTTVLNWLVNNLVTERLVTDIEQASKRIAVLVEAIKSYTHMDRGTGQECIHIREGIESTLVLLKHKLKEKNIQVELAVPDDLPPIEAFPSELNQIWTNLIDNAIDAMNDGGHLQITTEIDHEFLLTHIIDDGSGIPAASIDHIFDPFYTTKPIGKGTGLGLDIVQGIIRHHNGRIYVDSQPGRTEFKVCLPIHNGEREEHPEQVTEADE</sequence>
<dbReference type="CDD" id="cd00038">
    <property type="entry name" value="CAP_ED"/>
    <property type="match status" value="1"/>
</dbReference>
<dbReference type="SUPFAM" id="SSF51206">
    <property type="entry name" value="cAMP-binding domain-like"/>
    <property type="match status" value="1"/>
</dbReference>
<dbReference type="CDD" id="cd00082">
    <property type="entry name" value="HisKA"/>
    <property type="match status" value="1"/>
</dbReference>
<proteinExistence type="predicted"/>
<feature type="domain" description="Histidine kinase" evidence="5">
    <location>
        <begin position="284"/>
        <end position="463"/>
    </location>
</feature>
<reference evidence="6 7" key="1">
    <citation type="submission" date="2018-06" db="EMBL/GenBank/DDBJ databases">
        <title>Genomic Encyclopedia of Archaeal and Bacterial Type Strains, Phase II (KMG-II): from individual species to whole genera.</title>
        <authorList>
            <person name="Goeker M."/>
        </authorList>
    </citation>
    <scope>NUCLEOTIDE SEQUENCE [LARGE SCALE GENOMIC DNA]</scope>
    <source>
        <strain evidence="6 7">DSM 21851</strain>
    </source>
</reference>
<dbReference type="PANTHER" id="PTHR43065">
    <property type="entry name" value="SENSOR HISTIDINE KINASE"/>
    <property type="match status" value="1"/>
</dbReference>
<dbReference type="InterPro" id="IPR014710">
    <property type="entry name" value="RmlC-like_jellyroll"/>
</dbReference>
<dbReference type="PROSITE" id="PS50109">
    <property type="entry name" value="HIS_KIN"/>
    <property type="match status" value="1"/>
</dbReference>
<comment type="catalytic activity">
    <reaction evidence="1">
        <text>ATP + protein L-histidine = ADP + protein N-phospho-L-histidine.</text>
        <dbReference type="EC" id="2.7.13.3"/>
    </reaction>
</comment>
<dbReference type="InterPro" id="IPR036097">
    <property type="entry name" value="HisK_dim/P_sf"/>
</dbReference>
<evidence type="ECO:0000259" key="5">
    <source>
        <dbReference type="PROSITE" id="PS50109"/>
    </source>
</evidence>
<dbReference type="InterPro" id="IPR036890">
    <property type="entry name" value="HATPase_C_sf"/>
</dbReference>
<dbReference type="SUPFAM" id="SSF55874">
    <property type="entry name" value="ATPase domain of HSP90 chaperone/DNA topoisomerase II/histidine kinase"/>
    <property type="match status" value="1"/>
</dbReference>
<evidence type="ECO:0000313" key="6">
    <source>
        <dbReference type="EMBL" id="RAJ97418.1"/>
    </source>
</evidence>
<dbReference type="Gene3D" id="1.10.287.130">
    <property type="match status" value="1"/>
</dbReference>
<dbReference type="EMBL" id="QLMC01000003">
    <property type="protein sequence ID" value="RAJ97418.1"/>
    <property type="molecule type" value="Genomic_DNA"/>
</dbReference>
<dbReference type="EC" id="2.7.13.3" evidence="2"/>